<dbReference type="Pfam" id="PF12917">
    <property type="entry name" value="YfbR-like"/>
    <property type="match status" value="1"/>
</dbReference>
<gene>
    <name evidence="1" type="ordered locus">Marpi_2009</name>
</gene>
<dbReference type="EMBL" id="CP003257">
    <property type="protein sequence ID" value="AEX86385.1"/>
    <property type="molecule type" value="Genomic_DNA"/>
</dbReference>
<keyword evidence="2" id="KW-1185">Reference proteome</keyword>
<dbReference type="AlphaFoldDB" id="H2J715"/>
<evidence type="ECO:0000313" key="1">
    <source>
        <dbReference type="EMBL" id="AEX86385.1"/>
    </source>
</evidence>
<organism evidence="1 2">
    <name type="scientific">Marinitoga piezophila (strain DSM 14283 / JCM 11233 / KA3)</name>
    <dbReference type="NCBI Taxonomy" id="443254"/>
    <lineage>
        <taxon>Bacteria</taxon>
        <taxon>Thermotogati</taxon>
        <taxon>Thermotogota</taxon>
        <taxon>Thermotogae</taxon>
        <taxon>Petrotogales</taxon>
        <taxon>Petrotogaceae</taxon>
        <taxon>Marinitoga</taxon>
    </lineage>
</organism>
<keyword evidence="1" id="KW-0378">Hydrolase</keyword>
<dbReference type="SUPFAM" id="SSF109604">
    <property type="entry name" value="HD-domain/PDEase-like"/>
    <property type="match status" value="1"/>
</dbReference>
<proteinExistence type="predicted"/>
<dbReference type="eggNOG" id="COG1896">
    <property type="taxonomic scope" value="Bacteria"/>
</dbReference>
<dbReference type="RefSeq" id="WP_014297455.1">
    <property type="nucleotide sequence ID" value="NC_016751.1"/>
</dbReference>
<dbReference type="HOGENOM" id="CLU_672030_0_0_0"/>
<dbReference type="Proteomes" id="UP000007161">
    <property type="component" value="Chromosome"/>
</dbReference>
<name>H2J715_MARPK</name>
<reference evidence="1 2" key="1">
    <citation type="journal article" date="2012" name="J. Bacteriol.">
        <title>Complete Genome Sequence of the Thermophilic, Piezophilic, Heterotrophic Bacterium Marinitoga piezophila KA3.</title>
        <authorList>
            <person name="Lucas S."/>
            <person name="Han J."/>
            <person name="Lapidus A."/>
            <person name="Cheng J.F."/>
            <person name="Goodwin L.A."/>
            <person name="Pitluck S."/>
            <person name="Peters L."/>
            <person name="Mikhailova N."/>
            <person name="Teshima H."/>
            <person name="Detter J.C."/>
            <person name="Han C."/>
            <person name="Tapia R."/>
            <person name="Land M."/>
            <person name="Hauser L."/>
            <person name="Kyrpides N.C."/>
            <person name="Ivanova N."/>
            <person name="Pagani I."/>
            <person name="Vannier P."/>
            <person name="Oger P."/>
            <person name="Bartlett D.H."/>
            <person name="Noll K.M."/>
            <person name="Woyke T."/>
            <person name="Jebbar M."/>
        </authorList>
    </citation>
    <scope>NUCLEOTIDE SEQUENCE [LARGE SCALE GENOMIC DNA]</scope>
    <source>
        <strain evidence="2">DSM 14283 / JCM 11233 / KA3</strain>
    </source>
</reference>
<dbReference type="GO" id="GO:0016787">
    <property type="term" value="F:hydrolase activity"/>
    <property type="evidence" value="ECO:0007669"/>
    <property type="project" value="UniProtKB-KW"/>
</dbReference>
<protein>
    <submittedName>
        <fullName evidence="1">Putative HD superfamily hydrolase</fullName>
    </submittedName>
</protein>
<evidence type="ECO:0000313" key="2">
    <source>
        <dbReference type="Proteomes" id="UP000007161"/>
    </source>
</evidence>
<dbReference type="OrthoDB" id="48898at2"/>
<sequence length="362" mass="43010">MGIGKSLFDLTNLFTIYRWNNRPALVRFTEADNVFHSLLLELIALEYLNQNHGYKLSISKNIKAKLYKELPKIILSDVSLDTKKRILKKDKSIWDKVLDKSYKELKEGIVVDIFKSEYDEKFEKYSSFIDLMVALKEIEVNYRVFPEYFSEPKTETENKIKELRNLEYIDELENILSYVLTTSTRMTTMYRWNKNHRNVRSSVSAHTFMVVSTAIVFYYLDNQKDENLLNEIIIASILHDFPEAFTGDVITPTKKKVEGLEEIITDVENEMIEEWLKKEKDTEELFKNLKDYMIMPFEKEYGRYVRAADLFNAFLESAIEIKTGNSQNLFREAFFSIKKELKRFNFDFMYDLIDEIEKITFF</sequence>
<accession>H2J715</accession>
<dbReference type="Gene3D" id="1.10.3210.10">
    <property type="entry name" value="Hypothetical protein af1432"/>
    <property type="match status" value="2"/>
</dbReference>
<dbReference type="STRING" id="443254.Marpi_2009"/>
<reference evidence="2" key="2">
    <citation type="submission" date="2012-01" db="EMBL/GenBank/DDBJ databases">
        <title>Complete sequence of chromosome of Marinitoga piezophila KA3.</title>
        <authorList>
            <person name="Lucas S."/>
            <person name="Han J."/>
            <person name="Lapidus A."/>
            <person name="Cheng J.-F."/>
            <person name="Goodwin L."/>
            <person name="Pitluck S."/>
            <person name="Peters L."/>
            <person name="Mikhailova N."/>
            <person name="Teshima H."/>
            <person name="Detter J.C."/>
            <person name="Han C."/>
            <person name="Tapia R."/>
            <person name="Land M."/>
            <person name="Hauser L."/>
            <person name="Kyrpides N."/>
            <person name="Ivanova N."/>
            <person name="Pagani I."/>
            <person name="Jebbar M."/>
            <person name="Vannier P."/>
            <person name="Oger P."/>
            <person name="Cario A."/>
            <person name="Bartlett D."/>
            <person name="Noll K.M."/>
            <person name="Woyke T."/>
        </authorList>
    </citation>
    <scope>NUCLEOTIDE SEQUENCE [LARGE SCALE GENOMIC DNA]</scope>
    <source>
        <strain evidence="2">DSM 14283 / JCM 11233 / KA3</strain>
    </source>
</reference>
<dbReference type="KEGG" id="mpz:Marpi_2009"/>